<keyword evidence="16" id="KW-1185">Reference proteome</keyword>
<organism evidence="15 16">
    <name type="scientific">Brenthis ino</name>
    <name type="common">lesser marbled fritillary</name>
    <dbReference type="NCBI Taxonomy" id="405034"/>
    <lineage>
        <taxon>Eukaryota</taxon>
        <taxon>Metazoa</taxon>
        <taxon>Ecdysozoa</taxon>
        <taxon>Arthropoda</taxon>
        <taxon>Hexapoda</taxon>
        <taxon>Insecta</taxon>
        <taxon>Pterygota</taxon>
        <taxon>Neoptera</taxon>
        <taxon>Endopterygota</taxon>
        <taxon>Lepidoptera</taxon>
        <taxon>Glossata</taxon>
        <taxon>Ditrysia</taxon>
        <taxon>Papilionoidea</taxon>
        <taxon>Nymphalidae</taxon>
        <taxon>Heliconiinae</taxon>
        <taxon>Argynnini</taxon>
        <taxon>Brenthis</taxon>
    </lineage>
</organism>
<evidence type="ECO:0000256" key="10">
    <source>
        <dbReference type="ARBA" id="ARBA00049117"/>
    </source>
</evidence>
<dbReference type="FunFam" id="1.20.58.420:FF:000001">
    <property type="entry name" value="Atlastin-1 isoform 1"/>
    <property type="match status" value="1"/>
</dbReference>
<dbReference type="InterPro" id="IPR015894">
    <property type="entry name" value="Guanylate-bd_N"/>
</dbReference>
<proteinExistence type="predicted"/>
<keyword evidence="8" id="KW-0342">GTP-binding</keyword>
<dbReference type="GO" id="GO:0005525">
    <property type="term" value="F:GTP binding"/>
    <property type="evidence" value="ECO:0007669"/>
    <property type="project" value="UniProtKB-KW"/>
</dbReference>
<evidence type="ECO:0000256" key="6">
    <source>
        <dbReference type="ARBA" id="ARBA00022842"/>
    </source>
</evidence>
<dbReference type="GO" id="GO:0005789">
    <property type="term" value="C:endoplasmic reticulum membrane"/>
    <property type="evidence" value="ECO:0007669"/>
    <property type="project" value="UniProtKB-SubCell"/>
</dbReference>
<dbReference type="SUPFAM" id="SSF52540">
    <property type="entry name" value="P-loop containing nucleoside triphosphate hydrolases"/>
    <property type="match status" value="1"/>
</dbReference>
<dbReference type="Pfam" id="PF02263">
    <property type="entry name" value="GBP"/>
    <property type="match status" value="1"/>
</dbReference>
<keyword evidence="2 12" id="KW-0812">Transmembrane</keyword>
<dbReference type="AlphaFoldDB" id="A0A8J9YJ66"/>
<name>A0A8J9YJ66_9NEOP</name>
<feature type="non-terminal residue" evidence="15">
    <location>
        <position position="536"/>
    </location>
</feature>
<evidence type="ECO:0000256" key="2">
    <source>
        <dbReference type="ARBA" id="ARBA00022692"/>
    </source>
</evidence>
<evidence type="ECO:0000256" key="3">
    <source>
        <dbReference type="ARBA" id="ARBA00022741"/>
    </source>
</evidence>
<dbReference type="GO" id="GO:0003924">
    <property type="term" value="F:GTPase activity"/>
    <property type="evidence" value="ECO:0007669"/>
    <property type="project" value="InterPro"/>
</dbReference>
<comment type="subcellular location">
    <subcellularLocation>
        <location evidence="1">Endoplasmic reticulum membrane</location>
        <topology evidence="1">Multi-pass membrane protein</topology>
    </subcellularLocation>
</comment>
<keyword evidence="3" id="KW-0547">Nucleotide-binding</keyword>
<dbReference type="OrthoDB" id="7788754at2759"/>
<keyword evidence="6" id="KW-0460">Magnesium</keyword>
<dbReference type="InterPro" id="IPR003191">
    <property type="entry name" value="Guanylate-bd/ATL_C"/>
</dbReference>
<dbReference type="Proteomes" id="UP000838878">
    <property type="component" value="Chromosome 7"/>
</dbReference>
<keyword evidence="4" id="KW-0378">Hydrolase</keyword>
<comment type="catalytic activity">
    <reaction evidence="10">
        <text>GTP + H2O = GDP + phosphate + H(+)</text>
        <dbReference type="Rhea" id="RHEA:19669"/>
        <dbReference type="ChEBI" id="CHEBI:15377"/>
        <dbReference type="ChEBI" id="CHEBI:15378"/>
        <dbReference type="ChEBI" id="CHEBI:37565"/>
        <dbReference type="ChEBI" id="CHEBI:43474"/>
        <dbReference type="ChEBI" id="CHEBI:58189"/>
    </reaction>
    <physiologicalReaction direction="left-to-right" evidence="10">
        <dbReference type="Rhea" id="RHEA:19670"/>
    </physiologicalReaction>
</comment>
<protein>
    <recommendedName>
        <fullName evidence="17">GB1/RHD3-type G domain-containing protein</fullName>
    </recommendedName>
</protein>
<keyword evidence="5" id="KW-0256">Endoplasmic reticulum</keyword>
<dbReference type="InterPro" id="IPR027417">
    <property type="entry name" value="P-loop_NTPase"/>
</dbReference>
<dbReference type="EMBL" id="OV170227">
    <property type="protein sequence ID" value="CAH0728670.1"/>
    <property type="molecule type" value="Genomic_DNA"/>
</dbReference>
<evidence type="ECO:0000256" key="5">
    <source>
        <dbReference type="ARBA" id="ARBA00022824"/>
    </source>
</evidence>
<accession>A0A8J9YJ66</accession>
<dbReference type="SUPFAM" id="SSF48340">
    <property type="entry name" value="Interferon-induced guanylate-binding protein 1 (GBP1), C-terminal domain"/>
    <property type="match status" value="1"/>
</dbReference>
<dbReference type="Pfam" id="PF02841">
    <property type="entry name" value="GBP_C"/>
    <property type="match status" value="1"/>
</dbReference>
<feature type="domain" description="Guanylate-binding protein N-terminal" evidence="13">
    <location>
        <begin position="34"/>
        <end position="306"/>
    </location>
</feature>
<evidence type="ECO:0000256" key="4">
    <source>
        <dbReference type="ARBA" id="ARBA00022801"/>
    </source>
</evidence>
<feature type="compositionally biased region" description="Basic and acidic residues" evidence="11">
    <location>
        <begin position="1"/>
        <end position="22"/>
    </location>
</feature>
<reference evidence="15" key="1">
    <citation type="submission" date="2021-12" db="EMBL/GenBank/DDBJ databases">
        <authorList>
            <person name="Martin H S."/>
        </authorList>
    </citation>
    <scope>NUCLEOTIDE SEQUENCE</scope>
</reference>
<evidence type="ECO:0000256" key="7">
    <source>
        <dbReference type="ARBA" id="ARBA00022989"/>
    </source>
</evidence>
<dbReference type="CDD" id="cd01851">
    <property type="entry name" value="GBP"/>
    <property type="match status" value="1"/>
</dbReference>
<evidence type="ECO:0000259" key="14">
    <source>
        <dbReference type="Pfam" id="PF02841"/>
    </source>
</evidence>
<dbReference type="PANTHER" id="PTHR10751">
    <property type="entry name" value="GUANYLATE BINDING PROTEIN"/>
    <property type="match status" value="1"/>
</dbReference>
<dbReference type="InterPro" id="IPR036543">
    <property type="entry name" value="Guanylate-bd_C_sf"/>
</dbReference>
<dbReference type="Gene3D" id="1.20.58.420">
    <property type="entry name" value="AHSP"/>
    <property type="match status" value="1"/>
</dbReference>
<feature type="region of interest" description="Disordered" evidence="11">
    <location>
        <begin position="1"/>
        <end position="27"/>
    </location>
</feature>
<evidence type="ECO:0000256" key="1">
    <source>
        <dbReference type="ARBA" id="ARBA00004477"/>
    </source>
</evidence>
<sequence>MASRQDKVQSDTSDKNMADPKLGKGIQVLVPNPDHTFTLNEEELEKLFLSEDVKDCPAVVISIAGAFRKGKSFLLSFFLRYMHQRYNLRSAGSEWLGKEGEPLEGFSWRGGSERHTTGLLFWSQPFIATLDSGEKVVIYLMDTQGTFDSQSTVKDNATVFAISTMLSSVQIYNLSVNIEEDDLQHLQLFTDYGRLALESSGGKPFQRLQLLVRDWSFPYDYAYGDEGGRQLLAKRLAISENQHHELQSLRKHIISCFEEIACFLMPHPGLTVATNPNFKGDLTDISDEFKQCLKQFVPMLTAPENLIIKKIGGQKVKAKDMMLYFKSYMNIFNGSTLPEPKTILEATAEANNLSAVAEAKEVYERLMEEVAGGAKPYLSPGMLATEHRRARDKALHSFHSKKKMGGDEFSDRYSEKLTKELDEQYEEYRLRNDDKNVLRRLGTALVLAGAALAAWLLALCAGVLGLAAVELLANTAAIACVILLILWGYSRATGNLAELTQILDENAIMVLDAFSKQVGQQMLAADYDKSTDKKQS</sequence>
<feature type="transmembrane region" description="Helical" evidence="12">
    <location>
        <begin position="471"/>
        <end position="489"/>
    </location>
</feature>
<keyword evidence="7 12" id="KW-1133">Transmembrane helix</keyword>
<dbReference type="Gene3D" id="3.40.50.300">
    <property type="entry name" value="P-loop containing nucleotide triphosphate hydrolases"/>
    <property type="match status" value="1"/>
</dbReference>
<evidence type="ECO:0000313" key="15">
    <source>
        <dbReference type="EMBL" id="CAH0728670.1"/>
    </source>
</evidence>
<evidence type="ECO:0000256" key="9">
    <source>
        <dbReference type="ARBA" id="ARBA00023136"/>
    </source>
</evidence>
<evidence type="ECO:0000256" key="12">
    <source>
        <dbReference type="SAM" id="Phobius"/>
    </source>
</evidence>
<evidence type="ECO:0000256" key="11">
    <source>
        <dbReference type="SAM" id="MobiDB-lite"/>
    </source>
</evidence>
<evidence type="ECO:0000313" key="16">
    <source>
        <dbReference type="Proteomes" id="UP000838878"/>
    </source>
</evidence>
<evidence type="ECO:0000256" key="8">
    <source>
        <dbReference type="ARBA" id="ARBA00023134"/>
    </source>
</evidence>
<gene>
    <name evidence="15" type="ORF">BINO364_LOCUS13861</name>
</gene>
<feature type="domain" description="Guanylate-binding protein/Atlastin C-terminal" evidence="14">
    <location>
        <begin position="313"/>
        <end position="435"/>
    </location>
</feature>
<evidence type="ECO:0000259" key="13">
    <source>
        <dbReference type="Pfam" id="PF02263"/>
    </source>
</evidence>
<evidence type="ECO:0008006" key="17">
    <source>
        <dbReference type="Google" id="ProtNLM"/>
    </source>
</evidence>
<feature type="transmembrane region" description="Helical" evidence="12">
    <location>
        <begin position="441"/>
        <end position="465"/>
    </location>
</feature>
<keyword evidence="9 12" id="KW-0472">Membrane</keyword>